<dbReference type="InterPro" id="IPR040079">
    <property type="entry name" value="Glutathione_S-Trfase"/>
</dbReference>
<comment type="caution">
    <text evidence="3">The sequence shown here is derived from an EMBL/GenBank/DDBJ whole genome shotgun (WGS) entry which is preliminary data.</text>
</comment>
<dbReference type="SFLD" id="SFLDG00358">
    <property type="entry name" value="Main_(cytGST)"/>
    <property type="match status" value="1"/>
</dbReference>
<dbReference type="SUPFAM" id="SSF47616">
    <property type="entry name" value="GST C-terminal domain-like"/>
    <property type="match status" value="1"/>
</dbReference>
<dbReference type="OrthoDB" id="420389at2759"/>
<dbReference type="SFLD" id="SFLDS00019">
    <property type="entry name" value="Glutathione_Transferase_(cytos"/>
    <property type="match status" value="1"/>
</dbReference>
<dbReference type="EMBL" id="CAJNIZ010011112">
    <property type="protein sequence ID" value="CAE7311795.1"/>
    <property type="molecule type" value="Genomic_DNA"/>
</dbReference>
<dbReference type="InterPro" id="IPR004045">
    <property type="entry name" value="Glutathione_S-Trfase_N"/>
</dbReference>
<dbReference type="PROSITE" id="PS50404">
    <property type="entry name" value="GST_NTER"/>
    <property type="match status" value="1"/>
</dbReference>
<evidence type="ECO:0000259" key="1">
    <source>
        <dbReference type="PROSITE" id="PS50404"/>
    </source>
</evidence>
<proteinExistence type="predicted"/>
<dbReference type="Pfam" id="PF13417">
    <property type="entry name" value="GST_N_3"/>
    <property type="match status" value="1"/>
</dbReference>
<evidence type="ECO:0000259" key="2">
    <source>
        <dbReference type="PROSITE" id="PS50405"/>
    </source>
</evidence>
<feature type="domain" description="GST C-terminal" evidence="2">
    <location>
        <begin position="86"/>
        <end position="214"/>
    </location>
</feature>
<dbReference type="PANTHER" id="PTHR42673">
    <property type="entry name" value="MALEYLACETOACETATE ISOMERASE"/>
    <property type="match status" value="1"/>
</dbReference>
<dbReference type="GO" id="GO:0004364">
    <property type="term" value="F:glutathione transferase activity"/>
    <property type="evidence" value="ECO:0007669"/>
    <property type="project" value="TreeGrafter"/>
</dbReference>
<organism evidence="3 4">
    <name type="scientific">Symbiodinium pilosum</name>
    <name type="common">Dinoflagellate</name>
    <dbReference type="NCBI Taxonomy" id="2952"/>
    <lineage>
        <taxon>Eukaryota</taxon>
        <taxon>Sar</taxon>
        <taxon>Alveolata</taxon>
        <taxon>Dinophyceae</taxon>
        <taxon>Suessiales</taxon>
        <taxon>Symbiodiniaceae</taxon>
        <taxon>Symbiodinium</taxon>
    </lineage>
</organism>
<dbReference type="InterPro" id="IPR036249">
    <property type="entry name" value="Thioredoxin-like_sf"/>
</dbReference>
<name>A0A812NLU7_SYMPI</name>
<dbReference type="AlphaFoldDB" id="A0A812NLU7"/>
<protein>
    <submittedName>
        <fullName evidence="3">GSTU28 protein</fullName>
    </submittedName>
</protein>
<dbReference type="GO" id="GO:0016034">
    <property type="term" value="F:maleylacetoacetate isomerase activity"/>
    <property type="evidence" value="ECO:0007669"/>
    <property type="project" value="TreeGrafter"/>
</dbReference>
<dbReference type="InterPro" id="IPR036282">
    <property type="entry name" value="Glutathione-S-Trfase_C_sf"/>
</dbReference>
<sequence>MVIVYDHPLSPYGQKVKIALLEKGIDFQAVMPDAIGSGNTVGEFSAASPRGEVPALVDGDVTVFDSTIILEYIEDRWPDPSLLPTDPAQRARMRMLEDVMDTHFEAINWGLSEITNFRRATGELADTMMANAADQTHRWFAWLEQELGDATWFNGEHFGWGDLSVVPYVNGSVGFDLAPEKSSRLGQWLERANQRESVQQCNQAAAAVAFDSPAVSLEQVHQALEAGLFKREYRDHRLEWMVKSGGLSIVEQGLAKNNIRFIEPFAVDTEDS</sequence>
<dbReference type="GO" id="GO:0006749">
    <property type="term" value="P:glutathione metabolic process"/>
    <property type="evidence" value="ECO:0007669"/>
    <property type="project" value="TreeGrafter"/>
</dbReference>
<reference evidence="3" key="1">
    <citation type="submission" date="2021-02" db="EMBL/GenBank/DDBJ databases">
        <authorList>
            <person name="Dougan E. K."/>
            <person name="Rhodes N."/>
            <person name="Thang M."/>
            <person name="Chan C."/>
        </authorList>
    </citation>
    <scope>NUCLEOTIDE SEQUENCE</scope>
</reference>
<accession>A0A812NLU7</accession>
<dbReference type="Gene3D" id="3.40.30.10">
    <property type="entry name" value="Glutaredoxin"/>
    <property type="match status" value="1"/>
</dbReference>
<gene>
    <name evidence="3" type="primary">GSTU28</name>
    <name evidence="3" type="ORF">SPIL2461_LOCUS7073</name>
</gene>
<dbReference type="Proteomes" id="UP000649617">
    <property type="component" value="Unassembled WGS sequence"/>
</dbReference>
<keyword evidence="4" id="KW-1185">Reference proteome</keyword>
<evidence type="ECO:0000313" key="3">
    <source>
        <dbReference type="EMBL" id="CAE7311795.1"/>
    </source>
</evidence>
<dbReference type="SUPFAM" id="SSF52833">
    <property type="entry name" value="Thioredoxin-like"/>
    <property type="match status" value="1"/>
</dbReference>
<dbReference type="CDD" id="cd00570">
    <property type="entry name" value="GST_N_family"/>
    <property type="match status" value="1"/>
</dbReference>
<evidence type="ECO:0000313" key="4">
    <source>
        <dbReference type="Proteomes" id="UP000649617"/>
    </source>
</evidence>
<dbReference type="PROSITE" id="PS50405">
    <property type="entry name" value="GST_CTER"/>
    <property type="match status" value="1"/>
</dbReference>
<feature type="domain" description="GST N-terminal" evidence="1">
    <location>
        <begin position="1"/>
        <end position="81"/>
    </location>
</feature>
<dbReference type="PANTHER" id="PTHR42673:SF4">
    <property type="entry name" value="MALEYLACETOACETATE ISOMERASE"/>
    <property type="match status" value="1"/>
</dbReference>
<dbReference type="GO" id="GO:0006559">
    <property type="term" value="P:L-phenylalanine catabolic process"/>
    <property type="evidence" value="ECO:0007669"/>
    <property type="project" value="TreeGrafter"/>
</dbReference>
<dbReference type="Gene3D" id="1.20.1050.10">
    <property type="match status" value="1"/>
</dbReference>
<dbReference type="InterPro" id="IPR010987">
    <property type="entry name" value="Glutathione-S-Trfase_C-like"/>
</dbReference>